<feature type="binding site" evidence="6 7">
    <location>
        <position position="124"/>
    </location>
    <ligand>
        <name>S-adenosyl-L-methionine</name>
        <dbReference type="ChEBI" id="CHEBI:59789"/>
    </ligand>
</feature>
<evidence type="ECO:0000256" key="6">
    <source>
        <dbReference type="HAMAP-Rule" id="MF_01885"/>
    </source>
</evidence>
<dbReference type="GO" id="GO:0042802">
    <property type="term" value="F:identical protein binding"/>
    <property type="evidence" value="ECO:0007669"/>
    <property type="project" value="UniProtKB-ARBA"/>
</dbReference>
<feature type="binding site" evidence="6 7">
    <location>
        <position position="132"/>
    </location>
    <ligand>
        <name>S-adenosyl-L-methionine</name>
        <dbReference type="ChEBI" id="CHEBI:59789"/>
    </ligand>
</feature>
<dbReference type="InterPro" id="IPR001537">
    <property type="entry name" value="SpoU_MeTrfase"/>
</dbReference>
<comment type="caution">
    <text evidence="6">Lacks conserved residue(s) required for the propagation of feature annotation.</text>
</comment>
<dbReference type="SUPFAM" id="SSF75217">
    <property type="entry name" value="alpha/beta knot"/>
    <property type="match status" value="1"/>
</dbReference>
<dbReference type="PIRSF" id="PIRSF029256">
    <property type="entry name" value="SpoU_TrmH_prd"/>
    <property type="match status" value="1"/>
</dbReference>
<dbReference type="InterPro" id="IPR029028">
    <property type="entry name" value="Alpha/beta_knot_MTases"/>
</dbReference>
<dbReference type="CDD" id="cd18094">
    <property type="entry name" value="SpoU-like_TrmL"/>
    <property type="match status" value="1"/>
</dbReference>
<proteinExistence type="inferred from homology"/>
<dbReference type="Pfam" id="PF00588">
    <property type="entry name" value="SpoU_methylase"/>
    <property type="match status" value="1"/>
</dbReference>
<dbReference type="HAMAP" id="MF_01885">
    <property type="entry name" value="tRNA_methyltr_TrmL"/>
    <property type="match status" value="1"/>
</dbReference>
<keyword evidence="4 6" id="KW-0949">S-adenosyl-L-methionine</keyword>
<evidence type="ECO:0000256" key="1">
    <source>
        <dbReference type="ARBA" id="ARBA00022490"/>
    </source>
</evidence>
<evidence type="ECO:0000256" key="2">
    <source>
        <dbReference type="ARBA" id="ARBA00022603"/>
    </source>
</evidence>
<dbReference type="FunFam" id="3.40.1280.10:FF:000002">
    <property type="entry name" value="Peptidylprolyl isomerase"/>
    <property type="match status" value="1"/>
</dbReference>
<accession>A0A1Q8QZX7</accession>
<comment type="similarity">
    <text evidence="6">Belongs to the class IV-like SAM-binding methyltransferase superfamily. RNA methyltransferase TrmH family. TrmL subfamily.</text>
</comment>
<dbReference type="Proteomes" id="UP000186102">
    <property type="component" value="Unassembled WGS sequence"/>
</dbReference>
<dbReference type="AlphaFoldDB" id="A0A1Q8QZX7"/>
<dbReference type="GO" id="GO:0002130">
    <property type="term" value="P:wobble position ribose methylation"/>
    <property type="evidence" value="ECO:0007669"/>
    <property type="project" value="TreeGrafter"/>
</dbReference>
<keyword evidence="1 6" id="KW-0963">Cytoplasm</keyword>
<dbReference type="EC" id="2.1.1.207" evidence="6"/>
<comment type="function">
    <text evidence="6">Could methylate the ribose at the nucleotide 34 wobble position in tRNA.</text>
</comment>
<comment type="catalytic activity">
    <reaction evidence="6">
        <text>5-carboxymethylaminomethyluridine(34) in tRNA(Leu) + S-adenosyl-L-methionine = 5-carboxymethylaminomethyl-2'-O-methyluridine(34) in tRNA(Leu) + S-adenosyl-L-homocysteine + H(+)</text>
        <dbReference type="Rhea" id="RHEA:43088"/>
        <dbReference type="Rhea" id="RHEA-COMP:10333"/>
        <dbReference type="Rhea" id="RHEA-COMP:10334"/>
        <dbReference type="ChEBI" id="CHEBI:15378"/>
        <dbReference type="ChEBI" id="CHEBI:57856"/>
        <dbReference type="ChEBI" id="CHEBI:59789"/>
        <dbReference type="ChEBI" id="CHEBI:74508"/>
        <dbReference type="ChEBI" id="CHEBI:74511"/>
        <dbReference type="EC" id="2.1.1.207"/>
    </reaction>
</comment>
<dbReference type="GO" id="GO:0141102">
    <property type="term" value="F:tRNA (5-carboxymethylaminomethyluridine(34)-2'-O)-methyltransferase activity"/>
    <property type="evidence" value="ECO:0007669"/>
    <property type="project" value="RHEA"/>
</dbReference>
<keyword evidence="2 6" id="KW-0489">Methyltransferase</keyword>
<dbReference type="EMBL" id="MLBF01000006">
    <property type="protein sequence ID" value="OLN32866.1"/>
    <property type="molecule type" value="Genomic_DNA"/>
</dbReference>
<name>A0A1Q8QZX7_9FIRM</name>
<dbReference type="GO" id="GO:0003723">
    <property type="term" value="F:RNA binding"/>
    <property type="evidence" value="ECO:0007669"/>
    <property type="project" value="InterPro"/>
</dbReference>
<evidence type="ECO:0000256" key="4">
    <source>
        <dbReference type="ARBA" id="ARBA00022691"/>
    </source>
</evidence>
<dbReference type="STRING" id="1888891.DSOL_1312"/>
<feature type="binding site" evidence="6 7">
    <location>
        <position position="103"/>
    </location>
    <ligand>
        <name>S-adenosyl-L-methionine</name>
        <dbReference type="ChEBI" id="CHEBI:59789"/>
    </ligand>
</feature>
<gene>
    <name evidence="9" type="ORF">DSOL_1312</name>
</gene>
<dbReference type="GO" id="GO:0141098">
    <property type="term" value="F:tRNA (cytidine(34)-2'-O)-methyltransferase activity"/>
    <property type="evidence" value="ECO:0007669"/>
    <property type="project" value="RHEA"/>
</dbReference>
<evidence type="ECO:0000256" key="5">
    <source>
        <dbReference type="ARBA" id="ARBA00022694"/>
    </source>
</evidence>
<reference evidence="9 10" key="1">
    <citation type="submission" date="2016-09" db="EMBL/GenBank/DDBJ databases">
        <title>Complete genome of Desulfosporosinus sp. OL.</title>
        <authorList>
            <person name="Mardanov A."/>
            <person name="Beletsky A."/>
            <person name="Panova A."/>
            <person name="Karnachuk O."/>
            <person name="Ravin N."/>
        </authorList>
    </citation>
    <scope>NUCLEOTIDE SEQUENCE [LARGE SCALE GENOMIC DNA]</scope>
    <source>
        <strain evidence="9 10">OL</strain>
    </source>
</reference>
<organism evidence="9 10">
    <name type="scientific">Desulfosporosinus metallidurans</name>
    <dbReference type="NCBI Taxonomy" id="1888891"/>
    <lineage>
        <taxon>Bacteria</taxon>
        <taxon>Bacillati</taxon>
        <taxon>Bacillota</taxon>
        <taxon>Clostridia</taxon>
        <taxon>Eubacteriales</taxon>
        <taxon>Desulfitobacteriaceae</taxon>
        <taxon>Desulfosporosinus</taxon>
    </lineage>
</organism>
<evidence type="ECO:0000256" key="3">
    <source>
        <dbReference type="ARBA" id="ARBA00022679"/>
    </source>
</evidence>
<comment type="subcellular location">
    <subcellularLocation>
        <location evidence="6">Cytoplasm</location>
    </subcellularLocation>
</comment>
<dbReference type="PANTHER" id="PTHR42971">
    <property type="entry name" value="TRNA (CYTIDINE(34)-2'-O)-METHYLTRANSFERASE"/>
    <property type="match status" value="1"/>
</dbReference>
<keyword evidence="5 6" id="KW-0819">tRNA processing</keyword>
<evidence type="ECO:0000259" key="8">
    <source>
        <dbReference type="Pfam" id="PF00588"/>
    </source>
</evidence>
<keyword evidence="3 6" id="KW-0808">Transferase</keyword>
<sequence>MNKHLNIVMVEPEIPPNTGNVARLCAVTGASLHLVKPLGFSIDDKQLKRAGLDYWNLLDISIYENFAEFEEKNPVGPRYLATTKGGRTHTDINYEQGGYLLFGKETKGLAPEILARYPDTTLRLPMRTEARSLNLSNSVAVVVYEALRQWGFPGLV</sequence>
<dbReference type="GO" id="GO:0005737">
    <property type="term" value="C:cytoplasm"/>
    <property type="evidence" value="ECO:0007669"/>
    <property type="project" value="UniProtKB-SubCell"/>
</dbReference>
<keyword evidence="10" id="KW-1185">Reference proteome</keyword>
<dbReference type="InterPro" id="IPR029026">
    <property type="entry name" value="tRNA_m1G_MTases_N"/>
</dbReference>
<dbReference type="Gene3D" id="3.40.1280.10">
    <property type="match status" value="1"/>
</dbReference>
<comment type="catalytic activity">
    <reaction evidence="6">
        <text>cytidine(34) in tRNA + S-adenosyl-L-methionine = 2'-O-methylcytidine(34) in tRNA + S-adenosyl-L-homocysteine + H(+)</text>
        <dbReference type="Rhea" id="RHEA:43084"/>
        <dbReference type="Rhea" id="RHEA-COMP:10331"/>
        <dbReference type="Rhea" id="RHEA-COMP:10332"/>
        <dbReference type="ChEBI" id="CHEBI:15378"/>
        <dbReference type="ChEBI" id="CHEBI:57856"/>
        <dbReference type="ChEBI" id="CHEBI:59789"/>
        <dbReference type="ChEBI" id="CHEBI:74495"/>
        <dbReference type="ChEBI" id="CHEBI:82748"/>
        <dbReference type="EC" id="2.1.1.207"/>
    </reaction>
</comment>
<evidence type="ECO:0000313" key="10">
    <source>
        <dbReference type="Proteomes" id="UP000186102"/>
    </source>
</evidence>
<feature type="domain" description="tRNA/rRNA methyltransferase SpoU type" evidence="8">
    <location>
        <begin position="5"/>
        <end position="144"/>
    </location>
</feature>
<dbReference type="PANTHER" id="PTHR42971:SF1">
    <property type="entry name" value="TRNA (CYTIDINE(34)-2'-O)-METHYLTRANSFERASE"/>
    <property type="match status" value="1"/>
</dbReference>
<comment type="caution">
    <text evidence="9">The sequence shown here is derived from an EMBL/GenBank/DDBJ whole genome shotgun (WGS) entry which is preliminary data.</text>
</comment>
<evidence type="ECO:0000256" key="7">
    <source>
        <dbReference type="PIRSR" id="PIRSR029256-1"/>
    </source>
</evidence>
<protein>
    <recommendedName>
        <fullName evidence="6">Putative tRNA (cytidine(34)-2'-O)-methyltransferase</fullName>
        <ecNumber evidence="6">2.1.1.207</ecNumber>
    </recommendedName>
    <alternativeName>
        <fullName evidence="6">tRNA (cytidine/uridine-2'-O-)-methyltransferase</fullName>
    </alternativeName>
</protein>
<dbReference type="InterPro" id="IPR016914">
    <property type="entry name" value="TrmL"/>
</dbReference>
<evidence type="ECO:0000313" key="9">
    <source>
        <dbReference type="EMBL" id="OLN32866.1"/>
    </source>
</evidence>